<evidence type="ECO:0000256" key="4">
    <source>
        <dbReference type="ARBA" id="ARBA00023211"/>
    </source>
</evidence>
<evidence type="ECO:0000256" key="3">
    <source>
        <dbReference type="ARBA" id="ARBA00022797"/>
    </source>
</evidence>
<dbReference type="OrthoDB" id="9803573at2"/>
<dbReference type="Pfam" id="PF00682">
    <property type="entry name" value="HMGL-like"/>
    <property type="match status" value="1"/>
</dbReference>
<evidence type="ECO:0000313" key="11">
    <source>
        <dbReference type="Proteomes" id="UP000294911"/>
    </source>
</evidence>
<comment type="catalytic activity">
    <reaction evidence="7">
        <text>(S)-4-hydroxy-2-oxopentanoate = acetaldehyde + pyruvate</text>
        <dbReference type="Rhea" id="RHEA:22624"/>
        <dbReference type="ChEBI" id="CHEBI:15343"/>
        <dbReference type="ChEBI" id="CHEBI:15361"/>
        <dbReference type="ChEBI" id="CHEBI:73143"/>
        <dbReference type="EC" id="4.1.3.39"/>
    </reaction>
</comment>
<feature type="binding site" evidence="7">
    <location>
        <position position="293"/>
    </location>
    <ligand>
        <name>substrate</name>
    </ligand>
</feature>
<dbReference type="Proteomes" id="UP000294911">
    <property type="component" value="Unassembled WGS sequence"/>
</dbReference>
<feature type="active site" description="Proton acceptor" evidence="7">
    <location>
        <position position="23"/>
    </location>
</feature>
<dbReference type="GO" id="GO:0030145">
    <property type="term" value="F:manganese ion binding"/>
    <property type="evidence" value="ECO:0007669"/>
    <property type="project" value="UniProtKB-UniRule"/>
</dbReference>
<name>A0A4R2R234_9PSEU</name>
<feature type="binding site" evidence="7">
    <location>
        <position position="202"/>
    </location>
    <ligand>
        <name>substrate</name>
    </ligand>
</feature>
<dbReference type="RefSeq" id="WP_132877253.1">
    <property type="nucleotide sequence ID" value="NZ_SLXQ01000004.1"/>
</dbReference>
<dbReference type="AlphaFoldDB" id="A0A4R2R234"/>
<keyword evidence="4 7" id="KW-0464">Manganese</keyword>
<evidence type="ECO:0000259" key="9">
    <source>
        <dbReference type="PROSITE" id="PS50991"/>
    </source>
</evidence>
<evidence type="ECO:0000256" key="2">
    <source>
        <dbReference type="ARBA" id="ARBA00022723"/>
    </source>
</evidence>
<feature type="binding site" evidence="7">
    <location>
        <position position="20"/>
    </location>
    <ligand>
        <name>Mn(2+)</name>
        <dbReference type="ChEBI" id="CHEBI:29035"/>
    </ligand>
</feature>
<evidence type="ECO:0000256" key="8">
    <source>
        <dbReference type="NCBIfam" id="TIGR03217"/>
    </source>
</evidence>
<proteinExistence type="inferred from homology"/>
<dbReference type="NCBIfam" id="TIGR03217">
    <property type="entry name" value="4OH_2_O_val_ald"/>
    <property type="match status" value="1"/>
</dbReference>
<evidence type="ECO:0000256" key="5">
    <source>
        <dbReference type="ARBA" id="ARBA00023239"/>
    </source>
</evidence>
<feature type="binding site" evidence="7">
    <location>
        <position position="202"/>
    </location>
    <ligand>
        <name>Mn(2+)</name>
        <dbReference type="ChEBI" id="CHEBI:29035"/>
    </ligand>
</feature>
<evidence type="ECO:0000256" key="7">
    <source>
        <dbReference type="HAMAP-Rule" id="MF_01656"/>
    </source>
</evidence>
<dbReference type="Gene3D" id="1.10.8.60">
    <property type="match status" value="1"/>
</dbReference>
<dbReference type="PANTHER" id="PTHR10277">
    <property type="entry name" value="HOMOCITRATE SYNTHASE-RELATED"/>
    <property type="match status" value="1"/>
</dbReference>
<gene>
    <name evidence="10" type="ORF">EV191_10498</name>
</gene>
<comment type="similarity">
    <text evidence="1 7">Belongs to the 4-hydroxy-2-oxovalerate aldolase family.</text>
</comment>
<evidence type="ECO:0000313" key="10">
    <source>
        <dbReference type="EMBL" id="TCP53531.1"/>
    </source>
</evidence>
<feature type="domain" description="Pyruvate carboxyltransferase" evidence="9">
    <location>
        <begin position="11"/>
        <end position="263"/>
    </location>
</feature>
<dbReference type="EC" id="4.1.3.39" evidence="7 8"/>
<keyword evidence="2 7" id="KW-0479">Metal-binding</keyword>
<keyword evidence="5 7" id="KW-0456">Lyase</keyword>
<dbReference type="Gene3D" id="3.20.20.70">
    <property type="entry name" value="Aldolase class I"/>
    <property type="match status" value="1"/>
</dbReference>
<dbReference type="GO" id="GO:0009098">
    <property type="term" value="P:L-leucine biosynthetic process"/>
    <property type="evidence" value="ECO:0007669"/>
    <property type="project" value="TreeGrafter"/>
</dbReference>
<dbReference type="InterPro" id="IPR050073">
    <property type="entry name" value="2-IPM_HCS-like"/>
</dbReference>
<reference evidence="10 11" key="1">
    <citation type="submission" date="2019-03" db="EMBL/GenBank/DDBJ databases">
        <title>Genomic Encyclopedia of Type Strains, Phase IV (KMG-IV): sequencing the most valuable type-strain genomes for metagenomic binning, comparative biology and taxonomic classification.</title>
        <authorList>
            <person name="Goeker M."/>
        </authorList>
    </citation>
    <scope>NUCLEOTIDE SEQUENCE [LARGE SCALE GENOMIC DNA]</scope>
    <source>
        <strain evidence="10 11">DSM 45765</strain>
    </source>
</reference>
<dbReference type="HAMAP" id="MF_01656">
    <property type="entry name" value="HOA"/>
    <property type="match status" value="1"/>
</dbReference>
<dbReference type="InterPro" id="IPR013785">
    <property type="entry name" value="Aldolase_TIM"/>
</dbReference>
<dbReference type="Pfam" id="PF07836">
    <property type="entry name" value="DmpG_comm"/>
    <property type="match status" value="1"/>
</dbReference>
<evidence type="ECO:0000256" key="6">
    <source>
        <dbReference type="ARBA" id="ARBA00023518"/>
    </source>
</evidence>
<feature type="binding site" evidence="7">
    <location>
        <begin position="19"/>
        <end position="20"/>
    </location>
    <ligand>
        <name>substrate</name>
    </ligand>
</feature>
<sequence>MTTGDGSARDLRLVDTTLRDGSHAMAHQFTEANVRDTVRALDTAGISLIEVTHGDGLGGSTFNYGFSLVDERVLIKAAAEEARNATIAVLLLPGLGTVTDLRAAADLGAGAVRIATHCTEADVSTQHFTEARKLGLETVGFLMLSHMSEPGALAKQARIMVDAGCQCVYVVDSAGALILEEAGDRIAALVAEVGDTAQVGYHGHQNLSFGVANSVLAYRAGARQIDGSLVALGAGAGNSPTEVLAATFDRLGIRTGVDADVLMDACENIVKPYITRLPVMDRSSIVQGYAGVYSSFLLHAERAAERYQVPAHEILYRVGANKYVGGQEDMIIDIALQLAAEREGSTSFR</sequence>
<dbReference type="PANTHER" id="PTHR10277:SF9">
    <property type="entry name" value="2-ISOPROPYLMALATE SYNTHASE 1, CHLOROPLASTIC-RELATED"/>
    <property type="match status" value="1"/>
</dbReference>
<keyword evidence="11" id="KW-1185">Reference proteome</keyword>
<comment type="catalytic activity">
    <reaction evidence="6">
        <text>(S)-4-hydroxy-2-oxohexanoate = propanal + pyruvate</text>
        <dbReference type="Rhea" id="RHEA:36003"/>
        <dbReference type="ChEBI" id="CHEBI:15361"/>
        <dbReference type="ChEBI" id="CHEBI:17153"/>
        <dbReference type="ChEBI" id="CHEBI:73142"/>
        <dbReference type="EC" id="4.1.3.43"/>
    </reaction>
    <physiologicalReaction direction="left-to-right" evidence="6">
        <dbReference type="Rhea" id="RHEA:36004"/>
    </physiologicalReaction>
</comment>
<dbReference type="NCBIfam" id="NF006049">
    <property type="entry name" value="PRK08195.1"/>
    <property type="match status" value="1"/>
</dbReference>
<dbReference type="PROSITE" id="PS50991">
    <property type="entry name" value="PYR_CT"/>
    <property type="match status" value="1"/>
</dbReference>
<dbReference type="GO" id="GO:0008701">
    <property type="term" value="F:4-hydroxy-2-oxovalerate aldolase activity"/>
    <property type="evidence" value="ECO:0007669"/>
    <property type="project" value="UniProtKB-UniRule"/>
</dbReference>
<accession>A0A4R2R234</accession>
<dbReference type="InterPro" id="IPR017629">
    <property type="entry name" value="4OH_2_O-val_aldolase"/>
</dbReference>
<dbReference type="EMBL" id="SLXQ01000004">
    <property type="protein sequence ID" value="TCP53531.1"/>
    <property type="molecule type" value="Genomic_DNA"/>
</dbReference>
<dbReference type="CDD" id="cd07943">
    <property type="entry name" value="DRE_TIM_HOA"/>
    <property type="match status" value="1"/>
</dbReference>
<organism evidence="10 11">
    <name type="scientific">Tamaricihabitans halophyticus</name>
    <dbReference type="NCBI Taxonomy" id="1262583"/>
    <lineage>
        <taxon>Bacteria</taxon>
        <taxon>Bacillati</taxon>
        <taxon>Actinomycetota</taxon>
        <taxon>Actinomycetes</taxon>
        <taxon>Pseudonocardiales</taxon>
        <taxon>Pseudonocardiaceae</taxon>
        <taxon>Tamaricihabitans</taxon>
    </lineage>
</organism>
<feature type="binding site" evidence="7">
    <location>
        <position position="204"/>
    </location>
    <ligand>
        <name>Mn(2+)</name>
        <dbReference type="ChEBI" id="CHEBI:29035"/>
    </ligand>
</feature>
<dbReference type="InterPro" id="IPR012425">
    <property type="entry name" value="DmpG_comm"/>
</dbReference>
<protein>
    <recommendedName>
        <fullName evidence="7 8">4-hydroxy-2-oxovalerate aldolase</fullName>
        <shortName evidence="7">HOA</shortName>
        <ecNumber evidence="7 8">4.1.3.39</ecNumber>
    </recommendedName>
    <alternativeName>
        <fullName evidence="7">4-hydroxy-2-keto-pentanoic acid aldolase</fullName>
    </alternativeName>
    <alternativeName>
        <fullName evidence="7">4-hydroxy-2-oxopentanoate aldolase</fullName>
    </alternativeName>
</protein>
<evidence type="ECO:0000256" key="1">
    <source>
        <dbReference type="ARBA" id="ARBA00008944"/>
    </source>
</evidence>
<dbReference type="GO" id="GO:0003852">
    <property type="term" value="F:2-isopropylmalate synthase activity"/>
    <property type="evidence" value="ECO:0007669"/>
    <property type="project" value="TreeGrafter"/>
</dbReference>
<dbReference type="InterPro" id="IPR000891">
    <property type="entry name" value="PYR_CT"/>
</dbReference>
<feature type="binding site" evidence="7">
    <location>
        <position position="173"/>
    </location>
    <ligand>
        <name>substrate</name>
    </ligand>
</feature>
<dbReference type="SUPFAM" id="SSF51569">
    <property type="entry name" value="Aldolase"/>
    <property type="match status" value="1"/>
</dbReference>
<keyword evidence="3 7" id="KW-0058">Aromatic hydrocarbons catabolism</keyword>
<dbReference type="InterPro" id="IPR035685">
    <property type="entry name" value="DRE_TIM_HOA"/>
</dbReference>
<feature type="site" description="Transition state stabilizer" evidence="7">
    <location>
        <position position="19"/>
    </location>
</feature>
<comment type="caution">
    <text evidence="10">The sequence shown here is derived from an EMBL/GenBank/DDBJ whole genome shotgun (WGS) entry which is preliminary data.</text>
</comment>
<dbReference type="SUPFAM" id="SSF89000">
    <property type="entry name" value="post-HMGL domain-like"/>
    <property type="match status" value="1"/>
</dbReference>